<dbReference type="RefSeq" id="WP_190464550.1">
    <property type="nucleotide sequence ID" value="NZ_JACJPW010000025.1"/>
</dbReference>
<dbReference type="InterPro" id="IPR009711">
    <property type="entry name" value="UPF0473"/>
</dbReference>
<dbReference type="Proteomes" id="UP000641646">
    <property type="component" value="Unassembled WGS sequence"/>
</dbReference>
<organism evidence="1 2">
    <name type="scientific">Aerosakkonema funiforme FACHB-1375</name>
    <dbReference type="NCBI Taxonomy" id="2949571"/>
    <lineage>
        <taxon>Bacteria</taxon>
        <taxon>Bacillati</taxon>
        <taxon>Cyanobacteriota</taxon>
        <taxon>Cyanophyceae</taxon>
        <taxon>Oscillatoriophycideae</taxon>
        <taxon>Aerosakkonematales</taxon>
        <taxon>Aerosakkonemataceae</taxon>
        <taxon>Aerosakkonema</taxon>
    </lineage>
</organism>
<dbReference type="PANTHER" id="PTHR36061:SF3">
    <property type="entry name" value="OS04G0692200 PROTEIN"/>
    <property type="match status" value="1"/>
</dbReference>
<dbReference type="InterPro" id="IPR022203">
    <property type="entry name" value="DUF3727"/>
</dbReference>
<name>A0A926VFR1_9CYAN</name>
<dbReference type="Pfam" id="PF06949">
    <property type="entry name" value="DUF1292"/>
    <property type="match status" value="1"/>
</dbReference>
<proteinExistence type="predicted"/>
<reference evidence="1" key="1">
    <citation type="journal article" date="2015" name="ISME J.">
        <title>Draft Genome Sequence of Streptomyces incarnatus NRRL8089, which Produces the Nucleoside Antibiotic Sinefungin.</title>
        <authorList>
            <person name="Oshima K."/>
            <person name="Hattori M."/>
            <person name="Shimizu H."/>
            <person name="Fukuda K."/>
            <person name="Nemoto M."/>
            <person name="Inagaki K."/>
            <person name="Tamura T."/>
        </authorList>
    </citation>
    <scope>NUCLEOTIDE SEQUENCE</scope>
    <source>
        <strain evidence="1">FACHB-1375</strain>
    </source>
</reference>
<dbReference type="EMBL" id="JACJPW010000025">
    <property type="protein sequence ID" value="MBD2181739.1"/>
    <property type="molecule type" value="Genomic_DNA"/>
</dbReference>
<gene>
    <name evidence="1" type="ORF">H6G03_11580</name>
</gene>
<dbReference type="PANTHER" id="PTHR36061">
    <property type="match status" value="1"/>
</dbReference>
<accession>A0A926VFR1</accession>
<protein>
    <submittedName>
        <fullName evidence="1">DUF3727 domain-containing protein</fullName>
    </submittedName>
</protein>
<keyword evidence="2" id="KW-1185">Reference proteome</keyword>
<dbReference type="AlphaFoldDB" id="A0A926VFR1"/>
<sequence>MSKQKENGYSQDEPVILKDEAGRELACYIERFLEVEGKEYVLLLPVDSPVEIFAWNEDFEDEEAATLIEDDESINKIFPTAQAVLAEQDLVLKHTAFSLTVAGELPEVDEEEILTLEIEDEISQQQPEELQFLASFYHEEQEYAIYTPLDPLLFFGRLTQGGKAELLSPEEFQRVQPMLEEQLFDELE</sequence>
<dbReference type="Pfam" id="PF12527">
    <property type="entry name" value="DUF3727"/>
    <property type="match status" value="1"/>
</dbReference>
<evidence type="ECO:0000313" key="1">
    <source>
        <dbReference type="EMBL" id="MBD2181739.1"/>
    </source>
</evidence>
<comment type="caution">
    <text evidence="1">The sequence shown here is derived from an EMBL/GenBank/DDBJ whole genome shotgun (WGS) entry which is preliminary data.</text>
</comment>
<evidence type="ECO:0000313" key="2">
    <source>
        <dbReference type="Proteomes" id="UP000641646"/>
    </source>
</evidence>
<reference evidence="1" key="2">
    <citation type="submission" date="2020-08" db="EMBL/GenBank/DDBJ databases">
        <authorList>
            <person name="Chen M."/>
            <person name="Teng W."/>
            <person name="Zhao L."/>
            <person name="Hu C."/>
            <person name="Zhou Y."/>
            <person name="Han B."/>
            <person name="Song L."/>
            <person name="Shu W."/>
        </authorList>
    </citation>
    <scope>NUCLEOTIDE SEQUENCE</scope>
    <source>
        <strain evidence="1">FACHB-1375</strain>
    </source>
</reference>